<accession>A0ABU6DPP9</accession>
<proteinExistence type="predicted"/>
<organism evidence="8 9">
    <name type="scientific">Acinetobacter pollinis</name>
    <dbReference type="NCBI Taxonomy" id="2605270"/>
    <lineage>
        <taxon>Bacteria</taxon>
        <taxon>Pseudomonadati</taxon>
        <taxon>Pseudomonadota</taxon>
        <taxon>Gammaproteobacteria</taxon>
        <taxon>Moraxellales</taxon>
        <taxon>Moraxellaceae</taxon>
        <taxon>Acinetobacter</taxon>
    </lineage>
</organism>
<dbReference type="Pfam" id="PF00376">
    <property type="entry name" value="MerR"/>
    <property type="match status" value="1"/>
</dbReference>
<dbReference type="PRINTS" id="PR00040">
    <property type="entry name" value="HTHMERR"/>
</dbReference>
<dbReference type="InterPro" id="IPR047057">
    <property type="entry name" value="MerR_fam"/>
</dbReference>
<protein>
    <submittedName>
        <fullName evidence="8">Cu(I)-responsive transcriptional regulator</fullName>
    </submittedName>
</protein>
<dbReference type="Proteomes" id="UP001339883">
    <property type="component" value="Unassembled WGS sequence"/>
</dbReference>
<gene>
    <name evidence="8" type="primary">cueR</name>
    <name evidence="8" type="ORF">I2F25_02015</name>
</gene>
<dbReference type="Pfam" id="PF09278">
    <property type="entry name" value="MerR-DNA-bind"/>
    <property type="match status" value="1"/>
</dbReference>
<dbReference type="PANTHER" id="PTHR30204">
    <property type="entry name" value="REDOX-CYCLING DRUG-SENSING TRANSCRIPTIONAL ACTIVATOR SOXR"/>
    <property type="match status" value="1"/>
</dbReference>
<dbReference type="RefSeq" id="WP_277094481.1">
    <property type="nucleotide sequence ID" value="NZ_VTDN01000002.1"/>
</dbReference>
<evidence type="ECO:0000256" key="6">
    <source>
        <dbReference type="SAM" id="Coils"/>
    </source>
</evidence>
<comment type="caution">
    <text evidence="8">The sequence shown here is derived from an EMBL/GenBank/DDBJ whole genome shotgun (WGS) entry which is preliminary data.</text>
</comment>
<evidence type="ECO:0000259" key="7">
    <source>
        <dbReference type="PROSITE" id="PS50937"/>
    </source>
</evidence>
<keyword evidence="5" id="KW-0804">Transcription</keyword>
<dbReference type="SMART" id="SM00422">
    <property type="entry name" value="HTH_MERR"/>
    <property type="match status" value="1"/>
</dbReference>
<comment type="subcellular location">
    <subcellularLocation>
        <location evidence="1">Cytoplasm</location>
    </subcellularLocation>
</comment>
<sequence>MNIGQVSKQTGLSNKMIRYYESIGLLPKVQRTEAGYRIYNTVHIQTLHFILHAKALNFSTDQTKALLQLWHNKDRHSGEVKHLALEHIEQLKNQIVQLEHMVEVLQETAACCSGNEKADCPILNKIEQGEKSIWFTK</sequence>
<evidence type="ECO:0000256" key="3">
    <source>
        <dbReference type="ARBA" id="ARBA00023015"/>
    </source>
</evidence>
<evidence type="ECO:0000256" key="1">
    <source>
        <dbReference type="ARBA" id="ARBA00004496"/>
    </source>
</evidence>
<evidence type="ECO:0000256" key="2">
    <source>
        <dbReference type="ARBA" id="ARBA00022490"/>
    </source>
</evidence>
<dbReference type="InterPro" id="IPR009061">
    <property type="entry name" value="DNA-bd_dom_put_sf"/>
</dbReference>
<name>A0ABU6DPP9_9GAMM</name>
<dbReference type="InterPro" id="IPR015358">
    <property type="entry name" value="Tscrpt_reg_MerR_DNA-bd"/>
</dbReference>
<evidence type="ECO:0000256" key="5">
    <source>
        <dbReference type="ARBA" id="ARBA00023163"/>
    </source>
</evidence>
<keyword evidence="6" id="KW-0175">Coiled coil</keyword>
<keyword evidence="2" id="KW-0963">Cytoplasm</keyword>
<dbReference type="Gene3D" id="1.10.1660.10">
    <property type="match status" value="1"/>
</dbReference>
<evidence type="ECO:0000313" key="8">
    <source>
        <dbReference type="EMBL" id="MEB5475844.1"/>
    </source>
</evidence>
<keyword evidence="9" id="KW-1185">Reference proteome</keyword>
<dbReference type="SUPFAM" id="SSF46955">
    <property type="entry name" value="Putative DNA-binding domain"/>
    <property type="match status" value="1"/>
</dbReference>
<keyword evidence="3" id="KW-0805">Transcription regulation</keyword>
<dbReference type="EMBL" id="VTDN01000002">
    <property type="protein sequence ID" value="MEB5475844.1"/>
    <property type="molecule type" value="Genomic_DNA"/>
</dbReference>
<dbReference type="PROSITE" id="PS50937">
    <property type="entry name" value="HTH_MERR_2"/>
    <property type="match status" value="1"/>
</dbReference>
<evidence type="ECO:0000313" key="9">
    <source>
        <dbReference type="Proteomes" id="UP001339883"/>
    </source>
</evidence>
<dbReference type="InterPro" id="IPR000551">
    <property type="entry name" value="MerR-type_HTH_dom"/>
</dbReference>
<dbReference type="InterPro" id="IPR011789">
    <property type="entry name" value="CueR"/>
</dbReference>
<keyword evidence="4" id="KW-0238">DNA-binding</keyword>
<dbReference type="NCBIfam" id="TIGR02044">
    <property type="entry name" value="CueR"/>
    <property type="match status" value="1"/>
</dbReference>
<feature type="domain" description="HTH merR-type" evidence="7">
    <location>
        <begin position="1"/>
        <end position="69"/>
    </location>
</feature>
<dbReference type="PANTHER" id="PTHR30204:SF94">
    <property type="entry name" value="HEAVY METAL-DEPENDENT TRANSCRIPTIONAL REGULATOR HI_0293-RELATED"/>
    <property type="match status" value="1"/>
</dbReference>
<evidence type="ECO:0000256" key="4">
    <source>
        <dbReference type="ARBA" id="ARBA00023125"/>
    </source>
</evidence>
<reference evidence="8 9" key="1">
    <citation type="submission" date="2019-08" db="EMBL/GenBank/DDBJ databases">
        <title>Five species of Acinetobacter isolated from floral nectar and animal pollinators.</title>
        <authorList>
            <person name="Hendry T.A."/>
        </authorList>
    </citation>
    <scope>NUCLEOTIDE SEQUENCE [LARGE SCALE GENOMIC DNA]</scope>
    <source>
        <strain evidence="8 9">MD18.27</strain>
    </source>
</reference>
<dbReference type="PROSITE" id="PS00552">
    <property type="entry name" value="HTH_MERR_1"/>
    <property type="match status" value="1"/>
</dbReference>
<feature type="coiled-coil region" evidence="6">
    <location>
        <begin position="81"/>
        <end position="108"/>
    </location>
</feature>